<proteinExistence type="predicted"/>
<protein>
    <submittedName>
        <fullName evidence="1">Uncharacterized protein</fullName>
    </submittedName>
</protein>
<dbReference type="EMBL" id="JBGNUJ010000006">
    <property type="protein sequence ID" value="KAL3958744.1"/>
    <property type="molecule type" value="Genomic_DNA"/>
</dbReference>
<name>A0ACC4DQY9_PURLI</name>
<dbReference type="Proteomes" id="UP001638806">
    <property type="component" value="Unassembled WGS sequence"/>
</dbReference>
<reference evidence="1" key="1">
    <citation type="submission" date="2024-12" db="EMBL/GenBank/DDBJ databases">
        <title>Comparative genomics and development of molecular markers within Purpureocillium lilacinum and among Purpureocillium species.</title>
        <authorList>
            <person name="Yeh Z.-Y."/>
            <person name="Ni N.-T."/>
            <person name="Lo P.-H."/>
            <person name="Mushyakhwo K."/>
            <person name="Lin C.-F."/>
            <person name="Nai Y.-S."/>
        </authorList>
    </citation>
    <scope>NUCLEOTIDE SEQUENCE</scope>
    <source>
        <strain evidence="1">NCHU-NPUST-175</strain>
    </source>
</reference>
<sequence length="61" mass="6456">MSPPTEATIPATRRTRKSIGAHTDIRKAMDKENATVDVGSSLAANRKKSRSKSMGPGGSML</sequence>
<keyword evidence="2" id="KW-1185">Reference proteome</keyword>
<gene>
    <name evidence="1" type="ORF">ACCO45_006906</name>
</gene>
<evidence type="ECO:0000313" key="1">
    <source>
        <dbReference type="EMBL" id="KAL3958744.1"/>
    </source>
</evidence>
<comment type="caution">
    <text evidence="1">The sequence shown here is derived from an EMBL/GenBank/DDBJ whole genome shotgun (WGS) entry which is preliminary data.</text>
</comment>
<evidence type="ECO:0000313" key="2">
    <source>
        <dbReference type="Proteomes" id="UP001638806"/>
    </source>
</evidence>
<accession>A0ACC4DQY9</accession>
<organism evidence="1 2">
    <name type="scientific">Purpureocillium lilacinum</name>
    <name type="common">Paecilomyces lilacinus</name>
    <dbReference type="NCBI Taxonomy" id="33203"/>
    <lineage>
        <taxon>Eukaryota</taxon>
        <taxon>Fungi</taxon>
        <taxon>Dikarya</taxon>
        <taxon>Ascomycota</taxon>
        <taxon>Pezizomycotina</taxon>
        <taxon>Sordariomycetes</taxon>
        <taxon>Hypocreomycetidae</taxon>
        <taxon>Hypocreales</taxon>
        <taxon>Ophiocordycipitaceae</taxon>
        <taxon>Purpureocillium</taxon>
    </lineage>
</organism>